<reference evidence="3" key="1">
    <citation type="journal article" date="2019" name="Int. J. Syst. Evol. Microbiol.">
        <title>The Global Catalogue of Microorganisms (GCM) 10K type strain sequencing project: providing services to taxonomists for standard genome sequencing and annotation.</title>
        <authorList>
            <consortium name="The Broad Institute Genomics Platform"/>
            <consortium name="The Broad Institute Genome Sequencing Center for Infectious Disease"/>
            <person name="Wu L."/>
            <person name="Ma J."/>
        </authorList>
    </citation>
    <scope>NUCLEOTIDE SEQUENCE [LARGE SCALE GENOMIC DNA]</scope>
    <source>
        <strain evidence="3">JCM 19125</strain>
    </source>
</reference>
<proteinExistence type="predicted"/>
<evidence type="ECO:0008006" key="4">
    <source>
        <dbReference type="Google" id="ProtNLM"/>
    </source>
</evidence>
<evidence type="ECO:0000313" key="2">
    <source>
        <dbReference type="EMBL" id="GAA4893970.1"/>
    </source>
</evidence>
<protein>
    <recommendedName>
        <fullName evidence="4">SnoaL-like domain-containing protein</fullName>
    </recommendedName>
</protein>
<evidence type="ECO:0000313" key="3">
    <source>
        <dbReference type="Proteomes" id="UP001501521"/>
    </source>
</evidence>
<feature type="region of interest" description="Disordered" evidence="1">
    <location>
        <begin position="1"/>
        <end position="58"/>
    </location>
</feature>
<name>A0ABP9F6B6_9ACTN</name>
<gene>
    <name evidence="2" type="ORF">GCM10025789_09000</name>
</gene>
<evidence type="ECO:0000256" key="1">
    <source>
        <dbReference type="SAM" id="MobiDB-lite"/>
    </source>
</evidence>
<organism evidence="2 3">
    <name type="scientific">Tessaracoccus lubricantis</name>
    <dbReference type="NCBI Taxonomy" id="545543"/>
    <lineage>
        <taxon>Bacteria</taxon>
        <taxon>Bacillati</taxon>
        <taxon>Actinomycetota</taxon>
        <taxon>Actinomycetes</taxon>
        <taxon>Propionibacteriales</taxon>
        <taxon>Propionibacteriaceae</taxon>
        <taxon>Tessaracoccus</taxon>
    </lineage>
</organism>
<accession>A0ABP9F6B6</accession>
<sequence>MGCTAEAVESPGPEVSTTMVSPSVAPSVRESPRVSPTPSASPSPTAFESYPGGLPTEDPETAAIIAGWQEYQRVYEKYAMAPYDHGDLTETQTVTTGHEATVILDRLDALREQDLEYVGGRKFRKVSVQLTEENSEGLLTSSVGYCLDMEDVTLRVATTGEIIERTGTYREMAHLVRGRDDVWRVESIQSSEEPC</sequence>
<comment type="caution">
    <text evidence="2">The sequence shown here is derived from an EMBL/GenBank/DDBJ whole genome shotgun (WGS) entry which is preliminary data.</text>
</comment>
<keyword evidence="3" id="KW-1185">Reference proteome</keyword>
<dbReference type="Proteomes" id="UP001501521">
    <property type="component" value="Unassembled WGS sequence"/>
</dbReference>
<dbReference type="EMBL" id="BAABLV010000014">
    <property type="protein sequence ID" value="GAA4893970.1"/>
    <property type="molecule type" value="Genomic_DNA"/>
</dbReference>
<feature type="compositionally biased region" description="Low complexity" evidence="1">
    <location>
        <begin position="36"/>
        <end position="46"/>
    </location>
</feature>